<protein>
    <submittedName>
        <fullName evidence="1">Uncharacterized protein</fullName>
    </submittedName>
</protein>
<evidence type="ECO:0000313" key="2">
    <source>
        <dbReference type="Proteomes" id="UP000053676"/>
    </source>
</evidence>
<proteinExistence type="predicted"/>
<evidence type="ECO:0000313" key="1">
    <source>
        <dbReference type="EMBL" id="ETN76044.1"/>
    </source>
</evidence>
<accession>W2T3A7</accession>
<sequence>MTINTIHGNSQFQKPSSLRWTWESTGGGYHTEISHIIVTMFCLRDLAVVPKFYTGWDHLELFLRKTLLHTERRESREDHKAKSQKHYHYRLEALRFVCRPLEGYRHRQRQM</sequence>
<dbReference type="KEGG" id="nai:NECAME_11961"/>
<reference evidence="2" key="1">
    <citation type="journal article" date="2014" name="Nat. Genet.">
        <title>Genome of the human hookworm Necator americanus.</title>
        <authorList>
            <person name="Tang Y.T."/>
            <person name="Gao X."/>
            <person name="Rosa B.A."/>
            <person name="Abubucker S."/>
            <person name="Hallsworth-Pepin K."/>
            <person name="Martin J."/>
            <person name="Tyagi R."/>
            <person name="Heizer E."/>
            <person name="Zhang X."/>
            <person name="Bhonagiri-Palsikar V."/>
            <person name="Minx P."/>
            <person name="Warren W.C."/>
            <person name="Wang Q."/>
            <person name="Zhan B."/>
            <person name="Hotez P.J."/>
            <person name="Sternberg P.W."/>
            <person name="Dougall A."/>
            <person name="Gaze S.T."/>
            <person name="Mulvenna J."/>
            <person name="Sotillo J."/>
            <person name="Ranganathan S."/>
            <person name="Rabelo E.M."/>
            <person name="Wilson R.K."/>
            <person name="Felgner P.L."/>
            <person name="Bethony J."/>
            <person name="Hawdon J.M."/>
            <person name="Gasser R.B."/>
            <person name="Loukas A."/>
            <person name="Mitreva M."/>
        </authorList>
    </citation>
    <scope>NUCLEOTIDE SEQUENCE [LARGE SCALE GENOMIC DNA]</scope>
</reference>
<gene>
    <name evidence="1" type="ORF">NECAME_11961</name>
</gene>
<keyword evidence="2" id="KW-1185">Reference proteome</keyword>
<dbReference type="EMBL" id="KI660255">
    <property type="protein sequence ID" value="ETN76044.1"/>
    <property type="molecule type" value="Genomic_DNA"/>
</dbReference>
<dbReference type="OrthoDB" id="5823144at2759"/>
<name>W2T3A7_NECAM</name>
<organism evidence="1 2">
    <name type="scientific">Necator americanus</name>
    <name type="common">Human hookworm</name>
    <dbReference type="NCBI Taxonomy" id="51031"/>
    <lineage>
        <taxon>Eukaryota</taxon>
        <taxon>Metazoa</taxon>
        <taxon>Ecdysozoa</taxon>
        <taxon>Nematoda</taxon>
        <taxon>Chromadorea</taxon>
        <taxon>Rhabditida</taxon>
        <taxon>Rhabditina</taxon>
        <taxon>Rhabditomorpha</taxon>
        <taxon>Strongyloidea</taxon>
        <taxon>Ancylostomatidae</taxon>
        <taxon>Bunostominae</taxon>
        <taxon>Necator</taxon>
    </lineage>
</organism>
<dbReference type="AlphaFoldDB" id="W2T3A7"/>
<dbReference type="Proteomes" id="UP000053676">
    <property type="component" value="Unassembled WGS sequence"/>
</dbReference>